<name>A0AAV7UX20_PLEWA</name>
<proteinExistence type="predicted"/>
<evidence type="ECO:0000313" key="2">
    <source>
        <dbReference type="EMBL" id="KAJ1193092.1"/>
    </source>
</evidence>
<comment type="caution">
    <text evidence="2">The sequence shown here is derived from an EMBL/GenBank/DDBJ whole genome shotgun (WGS) entry which is preliminary data.</text>
</comment>
<feature type="region of interest" description="Disordered" evidence="1">
    <location>
        <begin position="1"/>
        <end position="34"/>
    </location>
</feature>
<protein>
    <submittedName>
        <fullName evidence="2">Uncharacterized protein</fullName>
    </submittedName>
</protein>
<dbReference type="EMBL" id="JANPWB010000004">
    <property type="protein sequence ID" value="KAJ1193092.1"/>
    <property type="molecule type" value="Genomic_DNA"/>
</dbReference>
<reference evidence="2" key="1">
    <citation type="journal article" date="2022" name="bioRxiv">
        <title>Sequencing and chromosome-scale assembly of the giantPleurodeles waltlgenome.</title>
        <authorList>
            <person name="Brown T."/>
            <person name="Elewa A."/>
            <person name="Iarovenko S."/>
            <person name="Subramanian E."/>
            <person name="Araus A.J."/>
            <person name="Petzold A."/>
            <person name="Susuki M."/>
            <person name="Suzuki K.-i.T."/>
            <person name="Hayashi T."/>
            <person name="Toyoda A."/>
            <person name="Oliveira C."/>
            <person name="Osipova E."/>
            <person name="Leigh N.D."/>
            <person name="Simon A."/>
            <person name="Yun M.H."/>
        </authorList>
    </citation>
    <scope>NUCLEOTIDE SEQUENCE</scope>
    <source>
        <strain evidence="2">20211129_DDA</strain>
        <tissue evidence="2">Liver</tissue>
    </source>
</reference>
<gene>
    <name evidence="2" type="ORF">NDU88_002397</name>
</gene>
<dbReference type="Proteomes" id="UP001066276">
    <property type="component" value="Chromosome 2_2"/>
</dbReference>
<evidence type="ECO:0000313" key="3">
    <source>
        <dbReference type="Proteomes" id="UP001066276"/>
    </source>
</evidence>
<sequence length="83" mass="8945">MHLWRPNPYDSTGESPMQAALGTGGRPAPRQRGANVSINNAPALVDGKGLALRTMVCSRSKLVQGQGRARRLHQARWLSSQGP</sequence>
<evidence type="ECO:0000256" key="1">
    <source>
        <dbReference type="SAM" id="MobiDB-lite"/>
    </source>
</evidence>
<accession>A0AAV7UX20</accession>
<keyword evidence="3" id="KW-1185">Reference proteome</keyword>
<organism evidence="2 3">
    <name type="scientific">Pleurodeles waltl</name>
    <name type="common">Iberian ribbed newt</name>
    <dbReference type="NCBI Taxonomy" id="8319"/>
    <lineage>
        <taxon>Eukaryota</taxon>
        <taxon>Metazoa</taxon>
        <taxon>Chordata</taxon>
        <taxon>Craniata</taxon>
        <taxon>Vertebrata</taxon>
        <taxon>Euteleostomi</taxon>
        <taxon>Amphibia</taxon>
        <taxon>Batrachia</taxon>
        <taxon>Caudata</taxon>
        <taxon>Salamandroidea</taxon>
        <taxon>Salamandridae</taxon>
        <taxon>Pleurodelinae</taxon>
        <taxon>Pleurodeles</taxon>
    </lineage>
</organism>
<dbReference type="AlphaFoldDB" id="A0AAV7UX20"/>